<dbReference type="AlphaFoldDB" id="A0A6A6N5H7"/>
<feature type="domain" description="Chaperone DnaJ C-terminal" evidence="3">
    <location>
        <begin position="50"/>
        <end position="206"/>
    </location>
</feature>
<dbReference type="Pfam" id="PF01556">
    <property type="entry name" value="DnaJ_C"/>
    <property type="match status" value="1"/>
</dbReference>
<dbReference type="InterPro" id="IPR051339">
    <property type="entry name" value="DnaJ_subfamily_B"/>
</dbReference>
<accession>A0A6A6N5H7</accession>
<dbReference type="GO" id="GO:0005829">
    <property type="term" value="C:cytosol"/>
    <property type="evidence" value="ECO:0007669"/>
    <property type="project" value="TreeGrafter"/>
</dbReference>
<dbReference type="PANTHER" id="PTHR24078:SF522">
    <property type="entry name" value="DNAJ CHAPERONE C-TERMINAL DOMAIN-CONTAINING PROTEIN"/>
    <property type="match status" value="1"/>
</dbReference>
<evidence type="ECO:0000259" key="3">
    <source>
        <dbReference type="Pfam" id="PF01556"/>
    </source>
</evidence>
<feature type="region of interest" description="Disordered" evidence="2">
    <location>
        <begin position="1"/>
        <end position="46"/>
    </location>
</feature>
<evidence type="ECO:0000313" key="4">
    <source>
        <dbReference type="EMBL" id="KAF2319788.1"/>
    </source>
</evidence>
<dbReference type="InterPro" id="IPR002939">
    <property type="entry name" value="DnaJ_C"/>
</dbReference>
<dbReference type="CDD" id="cd10747">
    <property type="entry name" value="DnaJ_C"/>
    <property type="match status" value="1"/>
</dbReference>
<protein>
    <recommendedName>
        <fullName evidence="3">Chaperone DnaJ C-terminal domain-containing protein</fullName>
    </recommendedName>
</protein>
<evidence type="ECO:0000313" key="5">
    <source>
        <dbReference type="Proteomes" id="UP000467840"/>
    </source>
</evidence>
<dbReference type="PANTHER" id="PTHR24078">
    <property type="entry name" value="DNAJ HOMOLOG SUBFAMILY C MEMBER"/>
    <property type="match status" value="1"/>
</dbReference>
<keyword evidence="1" id="KW-0143">Chaperone</keyword>
<dbReference type="SUPFAM" id="SSF49493">
    <property type="entry name" value="HSP40/DnaJ peptide-binding domain"/>
    <property type="match status" value="2"/>
</dbReference>
<dbReference type="Proteomes" id="UP000467840">
    <property type="component" value="Chromosome 10"/>
</dbReference>
<organism evidence="4 5">
    <name type="scientific">Hevea brasiliensis</name>
    <name type="common">Para rubber tree</name>
    <name type="synonym">Siphonia brasiliensis</name>
    <dbReference type="NCBI Taxonomy" id="3981"/>
    <lineage>
        <taxon>Eukaryota</taxon>
        <taxon>Viridiplantae</taxon>
        <taxon>Streptophyta</taxon>
        <taxon>Embryophyta</taxon>
        <taxon>Tracheophyta</taxon>
        <taxon>Spermatophyta</taxon>
        <taxon>Magnoliopsida</taxon>
        <taxon>eudicotyledons</taxon>
        <taxon>Gunneridae</taxon>
        <taxon>Pentapetalae</taxon>
        <taxon>rosids</taxon>
        <taxon>fabids</taxon>
        <taxon>Malpighiales</taxon>
        <taxon>Euphorbiaceae</taxon>
        <taxon>Crotonoideae</taxon>
        <taxon>Micrandreae</taxon>
        <taxon>Hevea</taxon>
    </lineage>
</organism>
<gene>
    <name evidence="4" type="ORF">GH714_018872</name>
</gene>
<dbReference type="InterPro" id="IPR008971">
    <property type="entry name" value="HSP40/DnaJ_pept-bd"/>
</dbReference>
<dbReference type="GO" id="GO:0006457">
    <property type="term" value="P:protein folding"/>
    <property type="evidence" value="ECO:0007669"/>
    <property type="project" value="InterPro"/>
</dbReference>
<proteinExistence type="predicted"/>
<dbReference type="EMBL" id="JAAGAX010000003">
    <property type="protein sequence ID" value="KAF2319788.1"/>
    <property type="molecule type" value="Genomic_DNA"/>
</dbReference>
<dbReference type="FunFam" id="2.60.260.20:FF:000006">
    <property type="entry name" value="DnaJ subfamily B member 13"/>
    <property type="match status" value="1"/>
</dbReference>
<keyword evidence="5" id="KW-1185">Reference proteome</keyword>
<comment type="caution">
    <text evidence="4">The sequence shown here is derived from an EMBL/GenBank/DDBJ whole genome shotgun (WGS) entry which is preliminary data.</text>
</comment>
<evidence type="ECO:0000256" key="2">
    <source>
        <dbReference type="SAM" id="MobiDB-lite"/>
    </source>
</evidence>
<feature type="compositionally biased region" description="Polar residues" evidence="2">
    <location>
        <begin position="17"/>
        <end position="42"/>
    </location>
</feature>
<evidence type="ECO:0000256" key="1">
    <source>
        <dbReference type="ARBA" id="ARBA00023186"/>
    </source>
</evidence>
<sequence length="225" mass="25307">MPDANRSKSTGRRSASETEIPSLTKSSIRKGNTTPIVYSQSTARRKPPPIERKLECTLEELCHGCIKKIKITRNVITNGIIEQEEEILMIKIKPGWKKGTKITFEGKGDERPGYHPADLILLIDEKRHPLFEREGDDLDYGLEIPLVQALTGCTISVPLLGGERMCLSFDDVIYPGYEKVIRGQGMPTKEEGKRGDLHIKFLVEFPLELTDEQRIEASSILQDCS</sequence>
<dbReference type="GO" id="GO:0051082">
    <property type="term" value="F:unfolded protein binding"/>
    <property type="evidence" value="ECO:0007669"/>
    <property type="project" value="InterPro"/>
</dbReference>
<name>A0A6A6N5H7_HEVBR</name>
<dbReference type="FunFam" id="2.60.260.20:FF:000015">
    <property type="entry name" value="Heat shock protein 40"/>
    <property type="match status" value="1"/>
</dbReference>
<reference evidence="4 5" key="1">
    <citation type="journal article" date="2020" name="Mol. Plant">
        <title>The Chromosome-Based Rubber Tree Genome Provides New Insights into Spurge Genome Evolution and Rubber Biosynthesis.</title>
        <authorList>
            <person name="Liu J."/>
            <person name="Shi C."/>
            <person name="Shi C.C."/>
            <person name="Li W."/>
            <person name="Zhang Q.J."/>
            <person name="Zhang Y."/>
            <person name="Li K."/>
            <person name="Lu H.F."/>
            <person name="Shi C."/>
            <person name="Zhu S.T."/>
            <person name="Xiao Z.Y."/>
            <person name="Nan H."/>
            <person name="Yue Y."/>
            <person name="Zhu X.G."/>
            <person name="Wu Y."/>
            <person name="Hong X.N."/>
            <person name="Fan G.Y."/>
            <person name="Tong Y."/>
            <person name="Zhang D."/>
            <person name="Mao C.L."/>
            <person name="Liu Y.L."/>
            <person name="Hao S.J."/>
            <person name="Liu W.Q."/>
            <person name="Lv M.Q."/>
            <person name="Zhang H.B."/>
            <person name="Liu Y."/>
            <person name="Hu-Tang G.R."/>
            <person name="Wang J.P."/>
            <person name="Wang J.H."/>
            <person name="Sun Y.H."/>
            <person name="Ni S.B."/>
            <person name="Chen W.B."/>
            <person name="Zhang X.C."/>
            <person name="Jiao Y.N."/>
            <person name="Eichler E.E."/>
            <person name="Li G.H."/>
            <person name="Liu X."/>
            <person name="Gao L.Z."/>
        </authorList>
    </citation>
    <scope>NUCLEOTIDE SEQUENCE [LARGE SCALE GENOMIC DNA]</scope>
    <source>
        <strain evidence="5">cv. GT1</strain>
        <tissue evidence="4">Leaf</tissue>
    </source>
</reference>
<dbReference type="GO" id="GO:0051087">
    <property type="term" value="F:protein-folding chaperone binding"/>
    <property type="evidence" value="ECO:0007669"/>
    <property type="project" value="TreeGrafter"/>
</dbReference>
<dbReference type="Gene3D" id="2.60.260.20">
    <property type="entry name" value="Urease metallochaperone UreE, N-terminal domain"/>
    <property type="match status" value="2"/>
</dbReference>